<dbReference type="GO" id="GO:0003842">
    <property type="term" value="F:L-glutamate gamma-semialdehyde dehydrogenase activity"/>
    <property type="evidence" value="ECO:0007669"/>
    <property type="project" value="UniProtKB-EC"/>
</dbReference>
<dbReference type="WBParaSite" id="MhA1_Contig621.frz3.gene14">
    <property type="protein sequence ID" value="MhA1_Contig621.frz3.gene14"/>
    <property type="gene ID" value="MhA1_Contig621.frz3.gene14"/>
</dbReference>
<evidence type="ECO:0000259" key="8">
    <source>
        <dbReference type="Pfam" id="PF00171"/>
    </source>
</evidence>
<dbReference type="PROSITE" id="PS00687">
    <property type="entry name" value="ALDEHYDE_DEHYDR_GLU"/>
    <property type="match status" value="1"/>
</dbReference>
<dbReference type="PANTHER" id="PTHR42862:SF1">
    <property type="entry name" value="DELTA-1-PYRROLINE-5-CARBOXYLATE DEHYDROGENASE 2, ISOFORM A-RELATED"/>
    <property type="match status" value="1"/>
</dbReference>
<keyword evidence="4" id="KW-0520">NAD</keyword>
<dbReference type="EC" id="1.2.1.88" evidence="2"/>
<dbReference type="InterPro" id="IPR016160">
    <property type="entry name" value="Ald_DH_CS_CYS"/>
</dbReference>
<dbReference type="Proteomes" id="UP000095281">
    <property type="component" value="Unplaced"/>
</dbReference>
<reference evidence="10" key="1">
    <citation type="submission" date="2016-11" db="UniProtKB">
        <authorList>
            <consortium name="WormBaseParasite"/>
        </authorList>
    </citation>
    <scope>IDENTIFICATION</scope>
</reference>
<dbReference type="GO" id="GO:0005759">
    <property type="term" value="C:mitochondrial matrix"/>
    <property type="evidence" value="ECO:0007669"/>
    <property type="project" value="TreeGrafter"/>
</dbReference>
<dbReference type="FunFam" id="3.40.309.10:FF:000005">
    <property type="entry name" value="1-pyrroline-5-carboxylate dehydrogenase 1"/>
    <property type="match status" value="1"/>
</dbReference>
<name>A0A1I8BUK8_MELHA</name>
<evidence type="ECO:0000256" key="7">
    <source>
        <dbReference type="RuleBase" id="RU003345"/>
    </source>
</evidence>
<dbReference type="SUPFAM" id="SSF53720">
    <property type="entry name" value="ALDH-like"/>
    <property type="match status" value="1"/>
</dbReference>
<dbReference type="InterPro" id="IPR016161">
    <property type="entry name" value="Ald_DH/histidinol_DH"/>
</dbReference>
<organism evidence="9 10">
    <name type="scientific">Meloidogyne hapla</name>
    <name type="common">Root-knot nematode worm</name>
    <dbReference type="NCBI Taxonomy" id="6305"/>
    <lineage>
        <taxon>Eukaryota</taxon>
        <taxon>Metazoa</taxon>
        <taxon>Ecdysozoa</taxon>
        <taxon>Nematoda</taxon>
        <taxon>Chromadorea</taxon>
        <taxon>Rhabditida</taxon>
        <taxon>Tylenchina</taxon>
        <taxon>Tylenchomorpha</taxon>
        <taxon>Tylenchoidea</taxon>
        <taxon>Meloidogynidae</taxon>
        <taxon>Meloidogyninae</taxon>
        <taxon>Meloidogyne</taxon>
    </lineage>
</organism>
<dbReference type="InterPro" id="IPR016163">
    <property type="entry name" value="Ald_DH_C"/>
</dbReference>
<dbReference type="InterPro" id="IPR029510">
    <property type="entry name" value="Ald_DH_CS_GLU"/>
</dbReference>
<protein>
    <recommendedName>
        <fullName evidence="2">L-glutamate gamma-semialdehyde dehydrogenase</fullName>
        <ecNumber evidence="2">1.2.1.88</ecNumber>
    </recommendedName>
</protein>
<accession>A0A1I8BUK8</accession>
<evidence type="ECO:0000256" key="1">
    <source>
        <dbReference type="ARBA" id="ARBA00004786"/>
    </source>
</evidence>
<evidence type="ECO:0000256" key="2">
    <source>
        <dbReference type="ARBA" id="ARBA00012884"/>
    </source>
</evidence>
<evidence type="ECO:0000256" key="3">
    <source>
        <dbReference type="ARBA" id="ARBA00023002"/>
    </source>
</evidence>
<dbReference type="GO" id="GO:0010133">
    <property type="term" value="P:L-proline catabolic process to L-glutamate"/>
    <property type="evidence" value="ECO:0007669"/>
    <property type="project" value="TreeGrafter"/>
</dbReference>
<keyword evidence="3 7" id="KW-0560">Oxidoreductase</keyword>
<dbReference type="PANTHER" id="PTHR42862">
    <property type="entry name" value="DELTA-1-PYRROLINE-5-CARBOXYLATE DEHYDROGENASE 1, ISOFORM A-RELATED"/>
    <property type="match status" value="1"/>
</dbReference>
<proteinExistence type="inferred from homology"/>
<feature type="domain" description="Aldehyde dehydrogenase" evidence="8">
    <location>
        <begin position="141"/>
        <end position="465"/>
    </location>
</feature>
<evidence type="ECO:0000256" key="5">
    <source>
        <dbReference type="ARBA" id="ARBA00048142"/>
    </source>
</evidence>
<evidence type="ECO:0000256" key="6">
    <source>
        <dbReference type="PROSITE-ProRule" id="PRU10007"/>
    </source>
</evidence>
<sequence>MILSLMCRRSVSTFGGLTSEQFMKSPLNEPVLTYLKGSQERKALEAELDNLSQNAVQVPLVIGGNKLFRKEGSRKQIMPFNHTNTIAHFNYATAEDIEEAIKSAMGAREAWERKPLKERADIFLHAADLCAGKYRMRLNAATMLGQAKNIQQAEIAVLSNYIAFEALLEAGIPPGVISFLPSDGPTFGNTICANRHLAGINFTGSMPTFLYLYNSVAKNMGKYVTFPRLVGECGGKNFHFVHSSANIDIVVPCTLRAAYEYQGQKCSACSRFFVPKSLWPKIKDGLINLANQVKIGDVRDGSIFMSAVIDDKAFKRIKSYIDYAKNGNDGMEIIYGGKCDDSKGYFVQPTIIEVKDVNSKLLTEEIFGPVLAVYVYPDDESFKYLKSLKNSTPYGLTGAVFGEDKQFLETAKDVLRDAVGNLYLNDKCTGAVVGQQPFGGARQSGTNDKAGGLHYLLRWTSPQTIKETTSPQTEWRYPNMD</sequence>
<evidence type="ECO:0000313" key="10">
    <source>
        <dbReference type="WBParaSite" id="MhA1_Contig621.frz3.gene14"/>
    </source>
</evidence>
<comment type="catalytic activity">
    <reaction evidence="5">
        <text>L-glutamate 5-semialdehyde + NAD(+) + H2O = L-glutamate + NADH + 2 H(+)</text>
        <dbReference type="Rhea" id="RHEA:30235"/>
        <dbReference type="ChEBI" id="CHEBI:15377"/>
        <dbReference type="ChEBI" id="CHEBI:15378"/>
        <dbReference type="ChEBI" id="CHEBI:29985"/>
        <dbReference type="ChEBI" id="CHEBI:57540"/>
        <dbReference type="ChEBI" id="CHEBI:57945"/>
        <dbReference type="ChEBI" id="CHEBI:58066"/>
        <dbReference type="EC" id="1.2.1.88"/>
    </reaction>
</comment>
<dbReference type="InterPro" id="IPR050485">
    <property type="entry name" value="Proline_metab_enzyme"/>
</dbReference>
<evidence type="ECO:0000256" key="4">
    <source>
        <dbReference type="ARBA" id="ARBA00023027"/>
    </source>
</evidence>
<dbReference type="Gene3D" id="3.40.605.10">
    <property type="entry name" value="Aldehyde Dehydrogenase, Chain A, domain 1"/>
    <property type="match status" value="2"/>
</dbReference>
<comment type="pathway">
    <text evidence="1">Amino-acid degradation; L-proline degradation into L-glutamate; L-glutamate from L-proline: step 2/2.</text>
</comment>
<evidence type="ECO:0000313" key="9">
    <source>
        <dbReference type="Proteomes" id="UP000095281"/>
    </source>
</evidence>
<dbReference type="InterPro" id="IPR015590">
    <property type="entry name" value="Aldehyde_DH_dom"/>
</dbReference>
<dbReference type="Gene3D" id="3.40.309.10">
    <property type="entry name" value="Aldehyde Dehydrogenase, Chain A, domain 2"/>
    <property type="match status" value="1"/>
</dbReference>
<keyword evidence="9" id="KW-1185">Reference proteome</keyword>
<dbReference type="Pfam" id="PF00171">
    <property type="entry name" value="Aldedh"/>
    <property type="match status" value="1"/>
</dbReference>
<feature type="active site" evidence="6">
    <location>
        <position position="232"/>
    </location>
</feature>
<dbReference type="OMA" id="FAGIHFT"/>
<dbReference type="PROSITE" id="PS00070">
    <property type="entry name" value="ALDEHYDE_DEHYDR_CYS"/>
    <property type="match status" value="1"/>
</dbReference>
<dbReference type="AlphaFoldDB" id="A0A1I8BUK8"/>
<comment type="similarity">
    <text evidence="7">Belongs to the aldehyde dehydrogenase family.</text>
</comment>
<dbReference type="InterPro" id="IPR016162">
    <property type="entry name" value="Ald_DH_N"/>
</dbReference>